<dbReference type="GO" id="GO:0005886">
    <property type="term" value="C:plasma membrane"/>
    <property type="evidence" value="ECO:0007669"/>
    <property type="project" value="TreeGrafter"/>
</dbReference>
<dbReference type="GO" id="GO:0015128">
    <property type="term" value="F:gluconate transmembrane transporter activity"/>
    <property type="evidence" value="ECO:0007669"/>
    <property type="project" value="InterPro"/>
</dbReference>
<feature type="transmembrane region" description="Helical" evidence="1">
    <location>
        <begin position="425"/>
        <end position="449"/>
    </location>
</feature>
<feature type="transmembrane region" description="Helical" evidence="1">
    <location>
        <begin position="389"/>
        <end position="413"/>
    </location>
</feature>
<dbReference type="InterPro" id="IPR003474">
    <property type="entry name" value="Glcn_transporter"/>
</dbReference>
<feature type="transmembrane region" description="Helical" evidence="1">
    <location>
        <begin position="102"/>
        <end position="129"/>
    </location>
</feature>
<feature type="transmembrane region" description="Helical" evidence="1">
    <location>
        <begin position="30"/>
        <end position="52"/>
    </location>
</feature>
<proteinExistence type="predicted"/>
<feature type="transmembrane region" description="Helical" evidence="1">
    <location>
        <begin position="5"/>
        <end position="23"/>
    </location>
</feature>
<name>A0A6J4JCS9_9SPHI</name>
<dbReference type="Pfam" id="PF02447">
    <property type="entry name" value="GntP_permease"/>
    <property type="match status" value="1"/>
</dbReference>
<feature type="transmembrane region" description="Helical" evidence="1">
    <location>
        <begin position="361"/>
        <end position="377"/>
    </location>
</feature>
<organism evidence="2">
    <name type="scientific">uncultured Cytophagales bacterium</name>
    <dbReference type="NCBI Taxonomy" id="158755"/>
    <lineage>
        <taxon>Bacteria</taxon>
        <taxon>Pseudomonadati</taxon>
        <taxon>Bacteroidota</taxon>
        <taxon>Sphingobacteriia</taxon>
        <taxon>Sphingobacteriales</taxon>
        <taxon>environmental samples</taxon>
    </lineage>
</organism>
<feature type="transmembrane region" description="Helical" evidence="1">
    <location>
        <begin position="58"/>
        <end position="81"/>
    </location>
</feature>
<dbReference type="PANTHER" id="PTHR30354">
    <property type="entry name" value="GNT FAMILY GLUCONATE TRANSPORTER"/>
    <property type="match status" value="1"/>
</dbReference>
<keyword evidence="1" id="KW-0472">Membrane</keyword>
<feature type="transmembrane region" description="Helical" evidence="1">
    <location>
        <begin position="337"/>
        <end position="355"/>
    </location>
</feature>
<protein>
    <submittedName>
        <fullName evidence="2">D-glycerate transporter (Predicted)</fullName>
    </submittedName>
</protein>
<accession>A0A6J4JCS9</accession>
<evidence type="ECO:0000313" key="2">
    <source>
        <dbReference type="EMBL" id="CAA9273232.1"/>
    </source>
</evidence>
<dbReference type="PANTHER" id="PTHR30354:SF11">
    <property type="entry name" value="PERMEASE"/>
    <property type="match status" value="1"/>
</dbReference>
<dbReference type="AlphaFoldDB" id="A0A6J4JCS9"/>
<gene>
    <name evidence="2" type="ORF">AVDCRST_MAG56-3321</name>
</gene>
<feature type="transmembrane region" description="Helical" evidence="1">
    <location>
        <begin position="235"/>
        <end position="256"/>
    </location>
</feature>
<evidence type="ECO:0000256" key="1">
    <source>
        <dbReference type="SAM" id="Phobius"/>
    </source>
</evidence>
<feature type="transmembrane region" description="Helical" evidence="1">
    <location>
        <begin position="171"/>
        <end position="198"/>
    </location>
</feature>
<sequence length="450" mass="45847">MASLYLLLCILALSIAFIVFMTARARINAFFVLLIAAIGVGLAAGMPAAHLLTTLKKGFGHLIEAIGIIVIAGTALGVILERTGATGSMADYLLGKVGERRAPLAIALTGFLVGLPIFCDSGFVVLSGLNASLARRTGTPMPLMAVVLATSLYAVHCLVPPHPGVSAAAGLVGVDTGLLMLVGTLVAVPGAAVGYWWAHWRGRAYPAPPPVAGNVPADAEMTGDAITGSPSPGRAFLPVVVPIGLIALKSLAAAFVPAGSAGFGWSVLGFVGDPIVALLVGVALALTLVRRGDKALVNNLLTEGVDKAGPVLAIVAAGGGFGAVLKETGIGDSLGQVLSPLHLGIFLPFLVTAVLKTVQGSSTVAIITAASLVGPLFPELHLDTPWGRLLGTLALGAGSMLVSHANDAFFWVVTRFSDLEPGVTFRVYSPATVLMGVVTQLLVFLLSLVL</sequence>
<keyword evidence="1" id="KW-1133">Transmembrane helix</keyword>
<keyword evidence="1" id="KW-0812">Transmembrane</keyword>
<feature type="transmembrane region" description="Helical" evidence="1">
    <location>
        <begin position="263"/>
        <end position="288"/>
    </location>
</feature>
<reference evidence="2" key="1">
    <citation type="submission" date="2020-02" db="EMBL/GenBank/DDBJ databases">
        <authorList>
            <person name="Meier V. D."/>
        </authorList>
    </citation>
    <scope>NUCLEOTIDE SEQUENCE</scope>
    <source>
        <strain evidence="2">AVDCRST_MAG56</strain>
    </source>
</reference>
<dbReference type="EMBL" id="CADCTQ010000270">
    <property type="protein sequence ID" value="CAA9273232.1"/>
    <property type="molecule type" value="Genomic_DNA"/>
</dbReference>